<evidence type="ECO:0000313" key="2">
    <source>
        <dbReference type="Proteomes" id="UP000800200"/>
    </source>
</evidence>
<dbReference type="EMBL" id="ML994724">
    <property type="protein sequence ID" value="KAF2175806.1"/>
    <property type="molecule type" value="Genomic_DNA"/>
</dbReference>
<protein>
    <submittedName>
        <fullName evidence="1">Uncharacterized protein</fullName>
    </submittedName>
</protein>
<proteinExistence type="predicted"/>
<reference evidence="1" key="1">
    <citation type="journal article" date="2020" name="Stud. Mycol.">
        <title>101 Dothideomycetes genomes: a test case for predicting lifestyles and emergence of pathogens.</title>
        <authorList>
            <person name="Haridas S."/>
            <person name="Albert R."/>
            <person name="Binder M."/>
            <person name="Bloem J."/>
            <person name="Labutti K."/>
            <person name="Salamov A."/>
            <person name="Andreopoulos B."/>
            <person name="Baker S."/>
            <person name="Barry K."/>
            <person name="Bills G."/>
            <person name="Bluhm B."/>
            <person name="Cannon C."/>
            <person name="Castanera R."/>
            <person name="Culley D."/>
            <person name="Daum C."/>
            <person name="Ezra D."/>
            <person name="Gonzalez J."/>
            <person name="Henrissat B."/>
            <person name="Kuo A."/>
            <person name="Liang C."/>
            <person name="Lipzen A."/>
            <person name="Lutzoni F."/>
            <person name="Magnuson J."/>
            <person name="Mondo S."/>
            <person name="Nolan M."/>
            <person name="Ohm R."/>
            <person name="Pangilinan J."/>
            <person name="Park H.-J."/>
            <person name="Ramirez L."/>
            <person name="Alfaro M."/>
            <person name="Sun H."/>
            <person name="Tritt A."/>
            <person name="Yoshinaga Y."/>
            <person name="Zwiers L.-H."/>
            <person name="Turgeon B."/>
            <person name="Goodwin S."/>
            <person name="Spatafora J."/>
            <person name="Crous P."/>
            <person name="Grigoriev I."/>
        </authorList>
    </citation>
    <scope>NUCLEOTIDE SEQUENCE</scope>
    <source>
        <strain evidence="1">CBS 207.26</strain>
    </source>
</reference>
<sequence length="89" mass="9884">ARYYVKERLAEGQLISLCDMLTSTETRKQSTRLLTSLLSPTRRSAKCRVKKTSSSTCPQDELSEPDLKCVESLVAVLGQEDPSDWSSSS</sequence>
<dbReference type="AlphaFoldDB" id="A0A6A6DDW8"/>
<accession>A0A6A6DDW8</accession>
<name>A0A6A6DDW8_9PEZI</name>
<organism evidence="1 2">
    <name type="scientific">Zopfia rhizophila CBS 207.26</name>
    <dbReference type="NCBI Taxonomy" id="1314779"/>
    <lineage>
        <taxon>Eukaryota</taxon>
        <taxon>Fungi</taxon>
        <taxon>Dikarya</taxon>
        <taxon>Ascomycota</taxon>
        <taxon>Pezizomycotina</taxon>
        <taxon>Dothideomycetes</taxon>
        <taxon>Dothideomycetes incertae sedis</taxon>
        <taxon>Zopfiaceae</taxon>
        <taxon>Zopfia</taxon>
    </lineage>
</organism>
<dbReference type="Proteomes" id="UP000800200">
    <property type="component" value="Unassembled WGS sequence"/>
</dbReference>
<keyword evidence="2" id="KW-1185">Reference proteome</keyword>
<evidence type="ECO:0000313" key="1">
    <source>
        <dbReference type="EMBL" id="KAF2175806.1"/>
    </source>
</evidence>
<gene>
    <name evidence="1" type="ORF">K469DRAFT_701410</name>
</gene>
<feature type="non-terminal residue" evidence="1">
    <location>
        <position position="1"/>
    </location>
</feature>